<dbReference type="GO" id="GO:0050269">
    <property type="term" value="F:coniferyl-aldehyde dehydrogenase [NAD(P)+] activity"/>
    <property type="evidence" value="ECO:0007669"/>
    <property type="project" value="UniProtKB-EC"/>
</dbReference>
<dbReference type="CDD" id="cd07133">
    <property type="entry name" value="ALDH_CALDH_CalB"/>
    <property type="match status" value="1"/>
</dbReference>
<keyword evidence="2 5" id="KW-0560">Oxidoreductase</keyword>
<dbReference type="Gene3D" id="3.40.605.10">
    <property type="entry name" value="Aldehyde Dehydrogenase, Chain A, domain 1"/>
    <property type="match status" value="1"/>
</dbReference>
<accession>A0A1J5RQL5</accession>
<proteinExistence type="inferred from homology"/>
<sequence>MTPPVSATVSSQAALARMESIFAQQQAAYARSPMPTLDERRRHLSTLKRLLLEHRYSIAAAISADFTSHSVDETLMAEIMPAVHHIDYSLKHLRRWMQPGRRSVGLHFLPAGARVVYQPLGVVGIISPFNYPVNLSMVPLVTALAAGNRAMIKMSELTPGTAALVGEMLRKGFAEDHVAVVTGEADVGAAFARLPFDHLLFTGSTPIGKLVMRAAAENLTPVTLELGGKSPAIIAGDIPLEDIMDRLCFAKSLNGGQTCVAPDYVLVPRGKLESFIHLYRAAFNRMYPTINGNADYTSVVNARAHELLQHWLKDAAAKGARIEKVSDEAITDGTFRMPLHLVTQVTDEMTIMQKELFGPILPVLPYDSMQEALDYVNLHPRPLALYLFTHDRALQDHVATHTHSGSMCINEALIQVGIDDLPFGGIGHSGMGQYHGHEGFLTLSKAKAIMSKGRLNSMKFMYPPYGGIIQRWLLKWLLR</sequence>
<evidence type="ECO:0000313" key="5">
    <source>
        <dbReference type="EMBL" id="OIQ98286.1"/>
    </source>
</evidence>
<dbReference type="GO" id="GO:0004029">
    <property type="term" value="F:aldehyde dehydrogenase (NAD+) activity"/>
    <property type="evidence" value="ECO:0007669"/>
    <property type="project" value="TreeGrafter"/>
</dbReference>
<feature type="domain" description="Aldehyde dehydrogenase" evidence="4">
    <location>
        <begin position="14"/>
        <end position="448"/>
    </location>
</feature>
<dbReference type="PANTHER" id="PTHR43570:SF20">
    <property type="entry name" value="ALDEHYDE DEHYDROGENASE ALDX-RELATED"/>
    <property type="match status" value="1"/>
</dbReference>
<dbReference type="InterPro" id="IPR016161">
    <property type="entry name" value="Ald_DH/histidinol_DH"/>
</dbReference>
<dbReference type="Gene3D" id="3.40.309.10">
    <property type="entry name" value="Aldehyde Dehydrogenase, Chain A, domain 2"/>
    <property type="match status" value="1"/>
</dbReference>
<gene>
    <name evidence="5" type="primary">calB_3</name>
    <name evidence="5" type="ORF">GALL_197150</name>
</gene>
<evidence type="ECO:0000256" key="2">
    <source>
        <dbReference type="ARBA" id="ARBA00023002"/>
    </source>
</evidence>
<dbReference type="GO" id="GO:0005737">
    <property type="term" value="C:cytoplasm"/>
    <property type="evidence" value="ECO:0007669"/>
    <property type="project" value="TreeGrafter"/>
</dbReference>
<dbReference type="InterPro" id="IPR029510">
    <property type="entry name" value="Ald_DH_CS_GLU"/>
</dbReference>
<dbReference type="InterPro" id="IPR012394">
    <property type="entry name" value="Aldehyde_DH_NAD(P)"/>
</dbReference>
<name>A0A1J5RQL5_9ZZZZ</name>
<dbReference type="PROSITE" id="PS00687">
    <property type="entry name" value="ALDEHYDE_DEHYDR_GLU"/>
    <property type="match status" value="1"/>
</dbReference>
<protein>
    <submittedName>
        <fullName evidence="5">Coniferyl aldehyde dehydrogenase</fullName>
        <ecNumber evidence="5">1.2.1.68</ecNumber>
    </submittedName>
</protein>
<dbReference type="Pfam" id="PF00171">
    <property type="entry name" value="Aldedh"/>
    <property type="match status" value="1"/>
</dbReference>
<evidence type="ECO:0000256" key="3">
    <source>
        <dbReference type="ARBA" id="ARBA00023027"/>
    </source>
</evidence>
<dbReference type="EMBL" id="MLJW01000121">
    <property type="protein sequence ID" value="OIQ98286.1"/>
    <property type="molecule type" value="Genomic_DNA"/>
</dbReference>
<dbReference type="InterPro" id="IPR015590">
    <property type="entry name" value="Aldehyde_DH_dom"/>
</dbReference>
<dbReference type="PIRSF" id="PIRSF036492">
    <property type="entry name" value="ALDH"/>
    <property type="match status" value="1"/>
</dbReference>
<dbReference type="PANTHER" id="PTHR43570">
    <property type="entry name" value="ALDEHYDE DEHYDROGENASE"/>
    <property type="match status" value="1"/>
</dbReference>
<comment type="caution">
    <text evidence="5">The sequence shown here is derived from an EMBL/GenBank/DDBJ whole genome shotgun (WGS) entry which is preliminary data.</text>
</comment>
<dbReference type="AlphaFoldDB" id="A0A1J5RQL5"/>
<dbReference type="SUPFAM" id="SSF53720">
    <property type="entry name" value="ALDH-like"/>
    <property type="match status" value="1"/>
</dbReference>
<dbReference type="GO" id="GO:0006081">
    <property type="term" value="P:aldehyde metabolic process"/>
    <property type="evidence" value="ECO:0007669"/>
    <property type="project" value="InterPro"/>
</dbReference>
<dbReference type="InterPro" id="IPR016162">
    <property type="entry name" value="Ald_DH_N"/>
</dbReference>
<dbReference type="InterPro" id="IPR016163">
    <property type="entry name" value="Ald_DH_C"/>
</dbReference>
<evidence type="ECO:0000259" key="4">
    <source>
        <dbReference type="Pfam" id="PF00171"/>
    </source>
</evidence>
<organism evidence="5">
    <name type="scientific">mine drainage metagenome</name>
    <dbReference type="NCBI Taxonomy" id="410659"/>
    <lineage>
        <taxon>unclassified sequences</taxon>
        <taxon>metagenomes</taxon>
        <taxon>ecological metagenomes</taxon>
    </lineage>
</organism>
<comment type="similarity">
    <text evidence="1">Belongs to the aldehyde dehydrogenase family.</text>
</comment>
<keyword evidence="3" id="KW-0520">NAD</keyword>
<evidence type="ECO:0000256" key="1">
    <source>
        <dbReference type="ARBA" id="ARBA00009986"/>
    </source>
</evidence>
<dbReference type="EC" id="1.2.1.68" evidence="5"/>
<reference evidence="5" key="1">
    <citation type="submission" date="2016-10" db="EMBL/GenBank/DDBJ databases">
        <title>Sequence of Gallionella enrichment culture.</title>
        <authorList>
            <person name="Poehlein A."/>
            <person name="Muehling M."/>
            <person name="Daniel R."/>
        </authorList>
    </citation>
    <scope>NUCLEOTIDE SEQUENCE</scope>
</reference>